<organism evidence="1 4">
    <name type="scientific">Parabacteroides distasonis</name>
    <dbReference type="NCBI Taxonomy" id="823"/>
    <lineage>
        <taxon>Bacteria</taxon>
        <taxon>Pseudomonadati</taxon>
        <taxon>Bacteroidota</taxon>
        <taxon>Bacteroidia</taxon>
        <taxon>Bacteroidales</taxon>
        <taxon>Tannerellaceae</taxon>
        <taxon>Parabacteroides</taxon>
    </lineage>
</organism>
<evidence type="ECO:0000313" key="4">
    <source>
        <dbReference type="Proteomes" id="UP000095332"/>
    </source>
</evidence>
<dbReference type="EMBL" id="CZBM01000016">
    <property type="protein sequence ID" value="CUQ48960.1"/>
    <property type="molecule type" value="Genomic_DNA"/>
</dbReference>
<name>A0A174WY31_PARDI</name>
<evidence type="ECO:0000313" key="5">
    <source>
        <dbReference type="Proteomes" id="UP000501982"/>
    </source>
</evidence>
<dbReference type="AlphaFoldDB" id="A0A174WY31"/>
<protein>
    <submittedName>
        <fullName evidence="1">Uncharacterized protein</fullName>
    </submittedName>
</protein>
<evidence type="ECO:0000313" key="2">
    <source>
        <dbReference type="EMBL" id="MDB9005113.1"/>
    </source>
</evidence>
<reference evidence="1 4" key="1">
    <citation type="submission" date="2015-09" db="EMBL/GenBank/DDBJ databases">
        <authorList>
            <consortium name="Pathogen Informatics"/>
        </authorList>
    </citation>
    <scope>NUCLEOTIDE SEQUENCE [LARGE SCALE GENOMIC DNA]</scope>
    <source>
        <strain evidence="1 4">2789STDY5834948</strain>
    </source>
</reference>
<evidence type="ECO:0000313" key="3">
    <source>
        <dbReference type="EMBL" id="QJE27068.1"/>
    </source>
</evidence>
<reference evidence="2" key="3">
    <citation type="submission" date="2023-01" db="EMBL/GenBank/DDBJ databases">
        <title>Human gut microbiome strain richness.</title>
        <authorList>
            <person name="Chen-Liaw A."/>
        </authorList>
    </citation>
    <scope>NUCLEOTIDE SEQUENCE</scope>
    <source>
        <strain evidence="2">RTP21484st1_E5_RTP21484_190118</strain>
    </source>
</reference>
<evidence type="ECO:0000313" key="1">
    <source>
        <dbReference type="EMBL" id="CUQ48960.1"/>
    </source>
</evidence>
<gene>
    <name evidence="1" type="ORF">ERS852560_03354</name>
    <name evidence="3" type="ORF">HHO38_01430</name>
    <name evidence="2" type="ORF">PN599_08875</name>
</gene>
<accession>A0A174WY31</accession>
<dbReference type="Proteomes" id="UP000501982">
    <property type="component" value="Chromosome"/>
</dbReference>
<sequence length="52" mass="6339">MARPIKETPVLYGDDAKRFDERMKYNETHKATEIEKERIRKAYEYMNSIMIK</sequence>
<dbReference type="Proteomes" id="UP001210126">
    <property type="component" value="Unassembled WGS sequence"/>
</dbReference>
<dbReference type="EMBL" id="JAQMPJ010000006">
    <property type="protein sequence ID" value="MDB9005113.1"/>
    <property type="molecule type" value="Genomic_DNA"/>
</dbReference>
<reference evidence="3 5" key="2">
    <citation type="submission" date="2020-04" db="EMBL/GenBank/DDBJ databases">
        <title>Complete Genomes and Methylome analysis of CBBP consortium that reverse antibiotic-induced susceptibility to vancomycin-resistant Enterococcus faecium infection.</title>
        <authorList>
            <person name="Fomenkov A."/>
            <person name="Zhang Z."/>
            <person name="Pamer E."/>
            <person name="Roberts R.J."/>
        </authorList>
    </citation>
    <scope>NUCLEOTIDE SEQUENCE [LARGE SCALE GENOMIC DNA]</scope>
    <source>
        <strain evidence="5">CBBP</strain>
        <strain evidence="3">CBBP-1</strain>
    </source>
</reference>
<dbReference type="Proteomes" id="UP000095332">
    <property type="component" value="Unassembled WGS sequence"/>
</dbReference>
<dbReference type="EMBL" id="CP051672">
    <property type="protein sequence ID" value="QJE27068.1"/>
    <property type="molecule type" value="Genomic_DNA"/>
</dbReference>
<proteinExistence type="predicted"/>
<dbReference type="RefSeq" id="WP_009276315.1">
    <property type="nucleotide sequence ID" value="NZ_CACRUW010000018.1"/>
</dbReference>